<feature type="region of interest" description="Disordered" evidence="2">
    <location>
        <begin position="735"/>
        <end position="812"/>
    </location>
</feature>
<reference evidence="6" key="1">
    <citation type="journal article" date="2014" name="Proc. Natl. Acad. Sci. U.S.A.">
        <title>Extensive sampling of basidiomycete genomes demonstrates inadequacy of the white-rot/brown-rot paradigm for wood decay fungi.</title>
        <authorList>
            <person name="Riley R."/>
            <person name="Salamov A.A."/>
            <person name="Brown D.W."/>
            <person name="Nagy L.G."/>
            <person name="Floudas D."/>
            <person name="Held B.W."/>
            <person name="Levasseur A."/>
            <person name="Lombard V."/>
            <person name="Morin E."/>
            <person name="Otillar R."/>
            <person name="Lindquist E.A."/>
            <person name="Sun H."/>
            <person name="LaButti K.M."/>
            <person name="Schmutz J."/>
            <person name="Jabbour D."/>
            <person name="Luo H."/>
            <person name="Baker S.E."/>
            <person name="Pisabarro A.G."/>
            <person name="Walton J.D."/>
            <person name="Blanchette R.A."/>
            <person name="Henrissat B."/>
            <person name="Martin F."/>
            <person name="Cullen D."/>
            <person name="Hibbett D.S."/>
            <person name="Grigoriev I.V."/>
        </authorList>
    </citation>
    <scope>NUCLEOTIDE SEQUENCE [LARGE SCALE GENOMIC DNA]</scope>
    <source>
        <strain evidence="6">CBS 339.88</strain>
    </source>
</reference>
<dbReference type="EMBL" id="KL142376">
    <property type="protein sequence ID" value="KDR77656.1"/>
    <property type="molecule type" value="Genomic_DNA"/>
</dbReference>
<dbReference type="PANTHER" id="PTHR47966">
    <property type="entry name" value="BETA-SITE APP-CLEAVING ENZYME, ISOFORM A-RELATED"/>
    <property type="match status" value="1"/>
</dbReference>
<proteinExistence type="inferred from homology"/>
<dbReference type="InterPro" id="IPR034164">
    <property type="entry name" value="Pepsin-like_dom"/>
</dbReference>
<feature type="region of interest" description="Disordered" evidence="2">
    <location>
        <begin position="959"/>
        <end position="1003"/>
    </location>
</feature>
<feature type="compositionally biased region" description="Basic and acidic residues" evidence="2">
    <location>
        <begin position="801"/>
        <end position="812"/>
    </location>
</feature>
<dbReference type="InterPro" id="IPR001461">
    <property type="entry name" value="Aspartic_peptidase_A1"/>
</dbReference>
<dbReference type="GO" id="GO:0006508">
    <property type="term" value="P:proteolysis"/>
    <property type="evidence" value="ECO:0007669"/>
    <property type="project" value="InterPro"/>
</dbReference>
<feature type="compositionally biased region" description="Basic and acidic residues" evidence="2">
    <location>
        <begin position="764"/>
        <end position="789"/>
    </location>
</feature>
<feature type="region of interest" description="Disordered" evidence="2">
    <location>
        <begin position="1029"/>
        <end position="1076"/>
    </location>
</feature>
<dbReference type="CDD" id="cd05471">
    <property type="entry name" value="pepsin_like"/>
    <property type="match status" value="1"/>
</dbReference>
<feature type="transmembrane region" description="Helical" evidence="3">
    <location>
        <begin position="94"/>
        <end position="126"/>
    </location>
</feature>
<feature type="compositionally biased region" description="Gly residues" evidence="2">
    <location>
        <begin position="571"/>
        <end position="581"/>
    </location>
</feature>
<keyword evidence="3" id="KW-1133">Transmembrane helix</keyword>
<accession>A0A067T3D8</accession>
<feature type="compositionally biased region" description="Gly residues" evidence="2">
    <location>
        <begin position="1037"/>
        <end position="1047"/>
    </location>
</feature>
<feature type="transmembrane region" description="Helical" evidence="3">
    <location>
        <begin position="598"/>
        <end position="625"/>
    </location>
</feature>
<evidence type="ECO:0000313" key="5">
    <source>
        <dbReference type="EMBL" id="KDR77656.1"/>
    </source>
</evidence>
<dbReference type="OrthoDB" id="2747330at2759"/>
<feature type="compositionally biased region" description="Low complexity" evidence="2">
    <location>
        <begin position="866"/>
        <end position="885"/>
    </location>
</feature>
<dbReference type="Pfam" id="PF00026">
    <property type="entry name" value="Asp"/>
    <property type="match status" value="2"/>
</dbReference>
<feature type="domain" description="Peptidase A1" evidence="4">
    <location>
        <begin position="164"/>
        <end position="517"/>
    </location>
</feature>
<keyword evidence="3" id="KW-0472">Membrane</keyword>
<dbReference type="PROSITE" id="PS51767">
    <property type="entry name" value="PEPTIDASE_A1"/>
    <property type="match status" value="1"/>
</dbReference>
<dbReference type="Proteomes" id="UP000027222">
    <property type="component" value="Unassembled WGS sequence"/>
</dbReference>
<dbReference type="HOGENOM" id="CLU_286835_0_0_1"/>
<feature type="region of interest" description="Disordered" evidence="2">
    <location>
        <begin position="566"/>
        <end position="588"/>
    </location>
</feature>
<gene>
    <name evidence="5" type="ORF">GALMADRAFT_409848</name>
</gene>
<evidence type="ECO:0000259" key="4">
    <source>
        <dbReference type="PROSITE" id="PS51767"/>
    </source>
</evidence>
<organism evidence="5 6">
    <name type="scientific">Galerina marginata (strain CBS 339.88)</name>
    <dbReference type="NCBI Taxonomy" id="685588"/>
    <lineage>
        <taxon>Eukaryota</taxon>
        <taxon>Fungi</taxon>
        <taxon>Dikarya</taxon>
        <taxon>Basidiomycota</taxon>
        <taxon>Agaricomycotina</taxon>
        <taxon>Agaricomycetes</taxon>
        <taxon>Agaricomycetidae</taxon>
        <taxon>Agaricales</taxon>
        <taxon>Agaricineae</taxon>
        <taxon>Strophariaceae</taxon>
        <taxon>Galerina</taxon>
    </lineage>
</organism>
<dbReference type="Gene3D" id="2.40.70.10">
    <property type="entry name" value="Acid Proteases"/>
    <property type="match status" value="2"/>
</dbReference>
<comment type="similarity">
    <text evidence="1">Belongs to the peptidase A1 family.</text>
</comment>
<feature type="compositionally biased region" description="Basic and acidic residues" evidence="2">
    <location>
        <begin position="989"/>
        <end position="1003"/>
    </location>
</feature>
<dbReference type="SUPFAM" id="SSF50630">
    <property type="entry name" value="Acid proteases"/>
    <property type="match status" value="1"/>
</dbReference>
<name>A0A067T3D8_GALM3</name>
<evidence type="ECO:0000256" key="3">
    <source>
        <dbReference type="SAM" id="Phobius"/>
    </source>
</evidence>
<feature type="transmembrane region" description="Helical" evidence="3">
    <location>
        <begin position="53"/>
        <end position="82"/>
    </location>
</feature>
<keyword evidence="3" id="KW-0812">Transmembrane</keyword>
<evidence type="ECO:0000313" key="6">
    <source>
        <dbReference type="Proteomes" id="UP000027222"/>
    </source>
</evidence>
<dbReference type="GO" id="GO:0004190">
    <property type="term" value="F:aspartic-type endopeptidase activity"/>
    <property type="evidence" value="ECO:0007669"/>
    <property type="project" value="InterPro"/>
</dbReference>
<evidence type="ECO:0000256" key="2">
    <source>
        <dbReference type="SAM" id="MobiDB-lite"/>
    </source>
</evidence>
<keyword evidence="6" id="KW-1185">Reference proteome</keyword>
<protein>
    <recommendedName>
        <fullName evidence="4">Peptidase A1 domain-containing protein</fullName>
    </recommendedName>
</protein>
<dbReference type="InterPro" id="IPR021109">
    <property type="entry name" value="Peptidase_aspartic_dom_sf"/>
</dbReference>
<sequence length="1076" mass="113328">MSSTPGLGAHARRPSYLVSSCFLQLEPVPSSKRYPCSLFLRHRRRLRLSCVGLAWMAIMLSGLFRSFSFSSFLFIFSFVLFFPPSSSCPTFFPVLGPCVLCLCRCLCLLCLFWYLCQLFVPVFLLLLLSWTSPSSSSFSSLSLTLTTALTCLSHLFIDLTPSAYTIPVKFSQNSQQFSLQVDTGSSDLWVASTSCSTSSCSLTQGRLYDPSSSSVSTGETFSIPYLQGSASGPIVWDRVELGGYTIDNQALAAANNVQSEPLSPKFSGILGLALPLNSIIAESIPPVTNNNPDGAAFASNLFSLTPTPLAPSSRFLSLALARPGSDTIPSVLGIGRHPSSLVPDPSKVKYDALVSDRAGSLFWKASVRGITVYVNGQAKVVDVGRGNGGGVFPSAVLDSGVPLVLTSSAVANAVYGAIGVSPGSDGMYYVPCTTPLNLTITLDTRPEIPIHPLDLTAYPPTDNTAQFCIGLIQPADAQLGVGAADKGIGDMILGVPFLRNVYTVMAYTVPEGDGGFADLSGNGTGDGSGTDGGLSQTIRPRLGLMSLTDPETALKEFNTVRVLNQPLTSGSGSGPGGGGANTGSDTNTKTVDVGGKKLPVGIVVLVAVLGFFALCGLLFGVRWVVYRRRFRRGRKGEDGDKGMGGMGALGMGGLGGMGGMGLDQKSAYRLARRTSGSGTALGFADVLSEEELRDMRYKAYLRKEKRSDSTVDSDRTRVGAAGGWADEFGYVKREEDGEGGEEEVWDPRTGVPVGVGWERTVVAGRERSRGRGEQEEEQERPLVADRDPTSPELAVFPLQEQHQRTYSDPDSDAEHLALAAAAAGVGVNASANAPHKQTLSVDEPLLPLHQRGRSEEYRDHPPVHGPVPLGLPLAGSNSNSNSNANANATSIMHRYALEDLPAQPQPQQQHRYTLDDVPHDVRSAEGEENEHENLDEQDDLGELGLANGVTMSMAGVGTASRTHKLRGRSGSGSRSMSMGGNGNGNGTAADRDGDGDGDPRSEWFGRESFVSVSSVGAAVGVGVDGVGGRGFSPVNGSGSGNGNGYGYGRSLAQARPEMQKWTLTDPPRGAGAGAGS</sequence>
<feature type="region of interest" description="Disordered" evidence="2">
    <location>
        <begin position="854"/>
        <end position="885"/>
    </location>
</feature>
<dbReference type="InterPro" id="IPR033121">
    <property type="entry name" value="PEPTIDASE_A1"/>
</dbReference>
<dbReference type="PANTHER" id="PTHR47966:SF57">
    <property type="entry name" value="PEPTIDASE A1 DOMAIN-CONTAINING PROTEIN"/>
    <property type="match status" value="1"/>
</dbReference>
<dbReference type="AlphaFoldDB" id="A0A067T3D8"/>
<evidence type="ECO:0000256" key="1">
    <source>
        <dbReference type="ARBA" id="ARBA00007447"/>
    </source>
</evidence>
<dbReference type="PRINTS" id="PR00792">
    <property type="entry name" value="PEPSIN"/>
</dbReference>